<reference evidence="1 2" key="1">
    <citation type="journal article" date="2015" name="Int. J. Syst. Evol. Microbiol.">
        <title>Thermococcus eurythermalis sp. nov., a conditional piezophilic hyperthermophilic archaeon with a wide temperature range isolated from an oil-immersed chimney in the Guaymas Basin.</title>
        <authorList>
            <person name="Zhao W."/>
            <person name="Zeng X."/>
            <person name="Xiao X."/>
        </authorList>
    </citation>
    <scope>NUCLEOTIDE SEQUENCE [LARGE SCALE GENOMIC DNA]</scope>
    <source>
        <strain evidence="1 2">A501</strain>
    </source>
</reference>
<name>A0A097QWF6_9EURY</name>
<accession>A0A097QWF6</accession>
<dbReference type="KEGG" id="teu:TEU_10795"/>
<dbReference type="HOGENOM" id="CLU_044328_1_0_2"/>
<evidence type="ECO:0000313" key="2">
    <source>
        <dbReference type="Proteomes" id="UP000029980"/>
    </source>
</evidence>
<sequence length="349" mass="38926">MIEIRPHDVLFFRESRDFTAGQAHVGRSVEPLPHTLAGAIMGALFARRAYDLLNLEVGNGVKKKPSNGEWRPGFSIEGVFFHDGSSPLFKMPMDIVETELGIGELKPYWPLKKEEPAVHASVQGKRTLRFSPLEGFVGKEFLMGYLRGEPALEDLDLLRPYLKEERVGIALNGLKTTVVGMFYRTEFLRLDEKSDKGVRIAVYLSESDEEKLKAVLGEEGVLKLGGESRFARFEFKDGELPIPEALEVPAGGTVRVYLATPVVGKFEDIKTTLIKKLGNVEFLKLFTGRRLKVTGWDMVERKPKPLKYALPAGTVFWFRVKESLSLPGKMSVGEMTWAGYGLAFTGVLG</sequence>
<dbReference type="InterPro" id="IPR019117">
    <property type="entry name" value="CRISPR-assoc_protein_Cmr3"/>
</dbReference>
<dbReference type="GeneID" id="25153916"/>
<dbReference type="InterPro" id="IPR010165">
    <property type="entry name" value="CRISPR-Cmr3_IIIB"/>
</dbReference>
<dbReference type="STRING" id="1505907.TEU_10795"/>
<gene>
    <name evidence="1" type="ORF">TEU_10795</name>
</gene>
<proteinExistence type="predicted"/>
<dbReference type="Gene3D" id="3.30.70.2940">
    <property type="match status" value="2"/>
</dbReference>
<dbReference type="NCBIfam" id="TIGR01888">
    <property type="entry name" value="cas_cmr3"/>
    <property type="match status" value="1"/>
</dbReference>
<dbReference type="RefSeq" id="WP_050003741.1">
    <property type="nucleotide sequence ID" value="NZ_CP008887.1"/>
</dbReference>
<dbReference type="AlphaFoldDB" id="A0A097QWF6"/>
<dbReference type="Pfam" id="PF09700">
    <property type="entry name" value="Cas_Cmr3"/>
    <property type="match status" value="1"/>
</dbReference>
<dbReference type="EMBL" id="CP008887">
    <property type="protein sequence ID" value="AIU70781.1"/>
    <property type="molecule type" value="Genomic_DNA"/>
</dbReference>
<dbReference type="Gene3D" id="2.60.40.4350">
    <property type="match status" value="1"/>
</dbReference>
<protein>
    <recommendedName>
        <fullName evidence="3">CRISPR-associated protein Cmr3</fullName>
    </recommendedName>
</protein>
<evidence type="ECO:0008006" key="3">
    <source>
        <dbReference type="Google" id="ProtNLM"/>
    </source>
</evidence>
<keyword evidence="2" id="KW-1185">Reference proteome</keyword>
<dbReference type="Proteomes" id="UP000029980">
    <property type="component" value="Chromosome"/>
</dbReference>
<dbReference type="OrthoDB" id="102159at2157"/>
<evidence type="ECO:0000313" key="1">
    <source>
        <dbReference type="EMBL" id="AIU70781.1"/>
    </source>
</evidence>
<organism evidence="1 2">
    <name type="scientific">Thermococcus eurythermalis</name>
    <dbReference type="NCBI Taxonomy" id="1505907"/>
    <lineage>
        <taxon>Archaea</taxon>
        <taxon>Methanobacteriati</taxon>
        <taxon>Methanobacteriota</taxon>
        <taxon>Thermococci</taxon>
        <taxon>Thermococcales</taxon>
        <taxon>Thermococcaceae</taxon>
        <taxon>Thermococcus</taxon>
    </lineage>
</organism>